<dbReference type="SUPFAM" id="SSF47384">
    <property type="entry name" value="Homodimeric domain of signal transducing histidine kinase"/>
    <property type="match status" value="1"/>
</dbReference>
<dbReference type="AlphaFoldDB" id="K2Q6J2"/>
<dbReference type="InterPro" id="IPR003594">
    <property type="entry name" value="HATPase_dom"/>
</dbReference>
<evidence type="ECO:0000256" key="8">
    <source>
        <dbReference type="ARBA" id="ARBA00023012"/>
    </source>
</evidence>
<comment type="caution">
    <text evidence="10">The sequence shown here is derived from an EMBL/GenBank/DDBJ whole genome shotgun (WGS) entry which is preliminary data.</text>
</comment>
<dbReference type="eggNOG" id="COG4191">
    <property type="taxonomic scope" value="Bacteria"/>
</dbReference>
<evidence type="ECO:0000256" key="5">
    <source>
        <dbReference type="ARBA" id="ARBA00022741"/>
    </source>
</evidence>
<dbReference type="PRINTS" id="PR00344">
    <property type="entry name" value="BCTRLSENSOR"/>
</dbReference>
<dbReference type="GO" id="GO:0000155">
    <property type="term" value="F:phosphorelay sensor kinase activity"/>
    <property type="evidence" value="ECO:0007669"/>
    <property type="project" value="InterPro"/>
</dbReference>
<dbReference type="PANTHER" id="PTHR43065:SF10">
    <property type="entry name" value="PEROXIDE STRESS-ACTIVATED HISTIDINE KINASE MAK3"/>
    <property type="match status" value="1"/>
</dbReference>
<reference evidence="10 11" key="1">
    <citation type="journal article" date="2012" name="J. Bacteriol.">
        <title>Genome Sequence of Galbibacter marinum Type Strain ck-I2-15.</title>
        <authorList>
            <person name="Lai Q."/>
            <person name="Li C."/>
            <person name="Shao Z."/>
        </authorList>
    </citation>
    <scope>NUCLEOTIDE SEQUENCE [LARGE SCALE GENOMIC DNA]</scope>
    <source>
        <strain evidence="11">ck-I2-15</strain>
    </source>
</reference>
<dbReference type="SMART" id="SM00387">
    <property type="entry name" value="HATPase_c"/>
    <property type="match status" value="1"/>
</dbReference>
<evidence type="ECO:0000256" key="2">
    <source>
        <dbReference type="ARBA" id="ARBA00012438"/>
    </source>
</evidence>
<dbReference type="SUPFAM" id="SSF55874">
    <property type="entry name" value="ATPase domain of HSP90 chaperone/DNA topoisomerase II/histidine kinase"/>
    <property type="match status" value="1"/>
</dbReference>
<evidence type="ECO:0000313" key="10">
    <source>
        <dbReference type="EMBL" id="EKF56491.1"/>
    </source>
</evidence>
<keyword evidence="11" id="KW-1185">Reference proteome</keyword>
<dbReference type="InterPro" id="IPR036097">
    <property type="entry name" value="HisK_dim/P_sf"/>
</dbReference>
<keyword evidence="6 10" id="KW-0418">Kinase</keyword>
<dbReference type="InterPro" id="IPR004358">
    <property type="entry name" value="Sig_transdc_His_kin-like_C"/>
</dbReference>
<dbReference type="EMBL" id="AMSG01000002">
    <property type="protein sequence ID" value="EKF56491.1"/>
    <property type="molecule type" value="Genomic_DNA"/>
</dbReference>
<evidence type="ECO:0000259" key="9">
    <source>
        <dbReference type="PROSITE" id="PS50109"/>
    </source>
</evidence>
<evidence type="ECO:0000313" key="11">
    <source>
        <dbReference type="Proteomes" id="UP000007364"/>
    </source>
</evidence>
<keyword evidence="4" id="KW-0808">Transferase</keyword>
<dbReference type="CDD" id="cd00082">
    <property type="entry name" value="HisKA"/>
    <property type="match status" value="1"/>
</dbReference>
<evidence type="ECO:0000256" key="1">
    <source>
        <dbReference type="ARBA" id="ARBA00000085"/>
    </source>
</evidence>
<keyword evidence="8" id="KW-0902">Two-component regulatory system</keyword>
<dbReference type="RefSeq" id="WP_008990510.1">
    <property type="nucleotide sequence ID" value="NZ_AMSG01000002.1"/>
</dbReference>
<keyword evidence="5" id="KW-0547">Nucleotide-binding</keyword>
<dbReference type="Gene3D" id="3.30.565.10">
    <property type="entry name" value="Histidine kinase-like ATPase, C-terminal domain"/>
    <property type="match status" value="1"/>
</dbReference>
<protein>
    <recommendedName>
        <fullName evidence="2">histidine kinase</fullName>
        <ecNumber evidence="2">2.7.13.3</ecNumber>
    </recommendedName>
</protein>
<dbReference type="InterPro" id="IPR005467">
    <property type="entry name" value="His_kinase_dom"/>
</dbReference>
<accession>K2Q6J2</accession>
<feature type="domain" description="Histidine kinase" evidence="9">
    <location>
        <begin position="155"/>
        <end position="361"/>
    </location>
</feature>
<dbReference type="PROSITE" id="PS50109">
    <property type="entry name" value="HIS_KIN"/>
    <property type="match status" value="1"/>
</dbReference>
<dbReference type="PATRIC" id="fig|555500.3.peg.659"/>
<dbReference type="STRING" id="555500.I215_03173"/>
<dbReference type="EC" id="2.7.13.3" evidence="2"/>
<dbReference type="Pfam" id="PF00512">
    <property type="entry name" value="HisKA"/>
    <property type="match status" value="1"/>
</dbReference>
<proteinExistence type="predicted"/>
<evidence type="ECO:0000256" key="6">
    <source>
        <dbReference type="ARBA" id="ARBA00022777"/>
    </source>
</evidence>
<dbReference type="GO" id="GO:0005524">
    <property type="term" value="F:ATP binding"/>
    <property type="evidence" value="ECO:0007669"/>
    <property type="project" value="UniProtKB-KW"/>
</dbReference>
<dbReference type="Gene3D" id="1.10.287.130">
    <property type="match status" value="1"/>
</dbReference>
<keyword evidence="3" id="KW-0597">Phosphoprotein</keyword>
<keyword evidence="7" id="KW-0067">ATP-binding</keyword>
<dbReference type="PANTHER" id="PTHR43065">
    <property type="entry name" value="SENSOR HISTIDINE KINASE"/>
    <property type="match status" value="1"/>
</dbReference>
<dbReference type="Pfam" id="PF02518">
    <property type="entry name" value="HATPase_c"/>
    <property type="match status" value="1"/>
</dbReference>
<evidence type="ECO:0000256" key="3">
    <source>
        <dbReference type="ARBA" id="ARBA00022553"/>
    </source>
</evidence>
<evidence type="ECO:0000256" key="7">
    <source>
        <dbReference type="ARBA" id="ARBA00022840"/>
    </source>
</evidence>
<dbReference type="SMART" id="SM00388">
    <property type="entry name" value="HisKA"/>
    <property type="match status" value="1"/>
</dbReference>
<comment type="catalytic activity">
    <reaction evidence="1">
        <text>ATP + protein L-histidine = ADP + protein N-phospho-L-histidine.</text>
        <dbReference type="EC" id="2.7.13.3"/>
    </reaction>
</comment>
<evidence type="ECO:0000256" key="4">
    <source>
        <dbReference type="ARBA" id="ARBA00022679"/>
    </source>
</evidence>
<sequence>MNSIEYTLRERLKELTCMYEVTSIIVNSDFEKLELSLKSIAFCLKKAFQHESEAGVHISCSETTVAIGEPLTDYVRINAPIKVFNEPNGCIEIRYPSRSYTDKDFLEEEIKLLSNVCLEIGNLIERKQIREKEELIRKQMERNDRLNILGEITAGIAHELNTPLTSIIGFTELLDEQIKDELVQSDLSKIKENALFCREIVKKLMFFACEVPQQIQEILLNPVLQNVLNLLSPAFKKKDVTANLIIEQTNIGIKADEIQLTQVLFNIIMNALYYSPSKATIEVQASKDQKGIVILIKDQGPGIDQALSDKVYEPFYTTKPVGDGSGLGLSVVHGIMSSHKGSISFYPNAPHGTVFELCFPN</sequence>
<name>K2Q6J2_9FLAO</name>
<dbReference type="OrthoDB" id="9806995at2"/>
<organism evidence="10 11">
    <name type="scientific">Galbibacter marinus</name>
    <dbReference type="NCBI Taxonomy" id="555500"/>
    <lineage>
        <taxon>Bacteria</taxon>
        <taxon>Pseudomonadati</taxon>
        <taxon>Bacteroidota</taxon>
        <taxon>Flavobacteriia</taxon>
        <taxon>Flavobacteriales</taxon>
        <taxon>Flavobacteriaceae</taxon>
        <taxon>Galbibacter</taxon>
    </lineage>
</organism>
<gene>
    <name evidence="10" type="ORF">I215_03173</name>
</gene>
<dbReference type="InterPro" id="IPR003661">
    <property type="entry name" value="HisK_dim/P_dom"/>
</dbReference>
<dbReference type="Proteomes" id="UP000007364">
    <property type="component" value="Unassembled WGS sequence"/>
</dbReference>
<dbReference type="CDD" id="cd00075">
    <property type="entry name" value="HATPase"/>
    <property type="match status" value="1"/>
</dbReference>
<dbReference type="InterPro" id="IPR036890">
    <property type="entry name" value="HATPase_C_sf"/>
</dbReference>